<dbReference type="Pfam" id="PF08895">
    <property type="entry name" value="DUF1840"/>
    <property type="match status" value="1"/>
</dbReference>
<gene>
    <name evidence="1" type="ORF">DI603_18830</name>
</gene>
<dbReference type="EMBL" id="QFOD01000021">
    <property type="protein sequence ID" value="PZP28733.1"/>
    <property type="molecule type" value="Genomic_DNA"/>
</dbReference>
<comment type="caution">
    <text evidence="1">The sequence shown here is derived from an EMBL/GenBank/DDBJ whole genome shotgun (WGS) entry which is preliminary data.</text>
</comment>
<accession>A0A2W5DEA7</accession>
<reference evidence="1 2" key="1">
    <citation type="submission" date="2017-08" db="EMBL/GenBank/DDBJ databases">
        <title>Infants hospitalized years apart are colonized by the same room-sourced microbial strains.</title>
        <authorList>
            <person name="Brooks B."/>
            <person name="Olm M.R."/>
            <person name="Firek B.A."/>
            <person name="Baker R."/>
            <person name="Thomas B.C."/>
            <person name="Morowitz M.J."/>
            <person name="Banfield J.F."/>
        </authorList>
    </citation>
    <scope>NUCLEOTIDE SEQUENCE [LARGE SCALE GENOMIC DNA]</scope>
    <source>
        <strain evidence="1">S2_012_000_R2_81</strain>
    </source>
</reference>
<sequence length="107" mass="11636">MLYRFRSPAGADVVMLGDTGATLLELLGREPGAQGLFKAGELPALIARLEAAVADDETRFQQSVEAARAAGEPAPKRSGISLRQRAWPLRELLQHSQREQVDVVWGV</sequence>
<dbReference type="Proteomes" id="UP000249633">
    <property type="component" value="Unassembled WGS sequence"/>
</dbReference>
<proteinExistence type="predicted"/>
<protein>
    <submittedName>
        <fullName evidence="1">DUF1840 domain-containing protein</fullName>
    </submittedName>
</protein>
<evidence type="ECO:0000313" key="2">
    <source>
        <dbReference type="Proteomes" id="UP000249633"/>
    </source>
</evidence>
<dbReference type="InterPro" id="IPR014991">
    <property type="entry name" value="DUF1840"/>
</dbReference>
<organism evidence="1 2">
    <name type="scientific">Roseateles depolymerans</name>
    <dbReference type="NCBI Taxonomy" id="76731"/>
    <lineage>
        <taxon>Bacteria</taxon>
        <taxon>Pseudomonadati</taxon>
        <taxon>Pseudomonadota</taxon>
        <taxon>Betaproteobacteria</taxon>
        <taxon>Burkholderiales</taxon>
        <taxon>Sphaerotilaceae</taxon>
        <taxon>Roseateles</taxon>
    </lineage>
</organism>
<dbReference type="AlphaFoldDB" id="A0A2W5DEA7"/>
<evidence type="ECO:0000313" key="1">
    <source>
        <dbReference type="EMBL" id="PZP28733.1"/>
    </source>
</evidence>
<name>A0A2W5DEA7_9BURK</name>